<sequence>MFRLLVEERPSLSDRVRSWEEASVKIPRRLNAALDRAADKARVILIVLPLAVAAVAAPWIPALAAFAVGVGVGGVAVHVRMSARVARLRAEADDLLRENGALRHQKTVFAKATVASESVLTQKLPVIPDGHGG</sequence>
<protein>
    <submittedName>
        <fullName evidence="3">Uncharacterized protein</fullName>
    </submittedName>
</protein>
<organism evidence="3 4">
    <name type="scientific">Actinoallomurus liliacearum</name>
    <dbReference type="NCBI Taxonomy" id="1080073"/>
    <lineage>
        <taxon>Bacteria</taxon>
        <taxon>Bacillati</taxon>
        <taxon>Actinomycetota</taxon>
        <taxon>Actinomycetes</taxon>
        <taxon>Streptosporangiales</taxon>
        <taxon>Thermomonosporaceae</taxon>
        <taxon>Actinoallomurus</taxon>
    </lineage>
</organism>
<evidence type="ECO:0000313" key="4">
    <source>
        <dbReference type="Proteomes" id="UP001500212"/>
    </source>
</evidence>
<dbReference type="Proteomes" id="UP001500212">
    <property type="component" value="Unassembled WGS sequence"/>
</dbReference>
<evidence type="ECO:0000313" key="3">
    <source>
        <dbReference type="EMBL" id="GAA4609336.1"/>
    </source>
</evidence>
<keyword evidence="1" id="KW-0175">Coiled coil</keyword>
<keyword evidence="2" id="KW-0812">Transmembrane</keyword>
<feature type="coiled-coil region" evidence="1">
    <location>
        <begin position="78"/>
        <end position="105"/>
    </location>
</feature>
<proteinExistence type="predicted"/>
<keyword evidence="2" id="KW-1133">Transmembrane helix</keyword>
<reference evidence="4" key="1">
    <citation type="journal article" date="2019" name="Int. J. Syst. Evol. Microbiol.">
        <title>The Global Catalogue of Microorganisms (GCM) 10K type strain sequencing project: providing services to taxonomists for standard genome sequencing and annotation.</title>
        <authorList>
            <consortium name="The Broad Institute Genomics Platform"/>
            <consortium name="The Broad Institute Genome Sequencing Center for Infectious Disease"/>
            <person name="Wu L."/>
            <person name="Ma J."/>
        </authorList>
    </citation>
    <scope>NUCLEOTIDE SEQUENCE [LARGE SCALE GENOMIC DNA]</scope>
    <source>
        <strain evidence="4">JCM 17938</strain>
    </source>
</reference>
<accession>A0ABP8TN50</accession>
<name>A0ABP8TN50_9ACTN</name>
<feature type="transmembrane region" description="Helical" evidence="2">
    <location>
        <begin position="59"/>
        <end position="79"/>
    </location>
</feature>
<keyword evidence="4" id="KW-1185">Reference proteome</keyword>
<evidence type="ECO:0000256" key="2">
    <source>
        <dbReference type="SAM" id="Phobius"/>
    </source>
</evidence>
<comment type="caution">
    <text evidence="3">The sequence shown here is derived from an EMBL/GenBank/DDBJ whole genome shotgun (WGS) entry which is preliminary data.</text>
</comment>
<gene>
    <name evidence="3" type="ORF">GCM10023195_37540</name>
</gene>
<dbReference type="EMBL" id="BAABHJ010000008">
    <property type="protein sequence ID" value="GAA4609336.1"/>
    <property type="molecule type" value="Genomic_DNA"/>
</dbReference>
<keyword evidence="2" id="KW-0472">Membrane</keyword>
<evidence type="ECO:0000256" key="1">
    <source>
        <dbReference type="SAM" id="Coils"/>
    </source>
</evidence>